<dbReference type="InterPro" id="IPR001525">
    <property type="entry name" value="C5_MeTfrase"/>
</dbReference>
<dbReference type="Proteomes" id="UP001623660">
    <property type="component" value="Unassembled WGS sequence"/>
</dbReference>
<evidence type="ECO:0000313" key="8">
    <source>
        <dbReference type="EMBL" id="MFL0194818.1"/>
    </source>
</evidence>
<evidence type="ECO:0000256" key="6">
    <source>
        <dbReference type="RuleBase" id="RU000416"/>
    </source>
</evidence>
<comment type="similarity">
    <text evidence="5 6">Belongs to the class I-like SAM-binding methyltransferase superfamily. C5-methyltransferase family.</text>
</comment>
<keyword evidence="2 5" id="KW-0808">Transferase</keyword>
<reference evidence="8 9" key="1">
    <citation type="submission" date="2024-11" db="EMBL/GenBank/DDBJ databases">
        <authorList>
            <person name="Heng Y.C."/>
            <person name="Lim A.C.H."/>
            <person name="Lee J.K.Y."/>
            <person name="Kittelmann S."/>
        </authorList>
    </citation>
    <scope>NUCLEOTIDE SEQUENCE [LARGE SCALE GENOMIC DNA]</scope>
    <source>
        <strain evidence="8 9">WILCCON 0269</strain>
    </source>
</reference>
<dbReference type="InterPro" id="IPR018117">
    <property type="entry name" value="C5_DNA_meth_AS"/>
</dbReference>
<dbReference type="PANTHER" id="PTHR46098">
    <property type="entry name" value="TRNA (CYTOSINE(38)-C(5))-METHYLTRANSFERASE"/>
    <property type="match status" value="1"/>
</dbReference>
<comment type="caution">
    <text evidence="8">The sequence shown here is derived from an EMBL/GenBank/DDBJ whole genome shotgun (WGS) entry which is preliminary data.</text>
</comment>
<sequence length="577" mass="67248">MNNKYTVGDLFAGAGGLSKAFEQAGAEIVWANEIDKNACKLYRENFSDVCLVEGDIREIEAESIPDIDILVGGFPCQGLSGAGRRFDNRREILFFEILRILNKKKPKAFLLENVKDLVSHTNDRIFKIITEELKNIGYYIKYEILSTKEHGNIPHNKERVYIVGFRDIKEFEIFKFPKKIQLDLKINDIIDTVDKKEEDYYYNENSSYYKIFNKEVKVKGRIYQLKLISRKQPNYDNKIVRNYDICPALTSYISKPQYVPVIKDNYGIRMLTPSECFMMQGFCDFKFSKGFNENRLYKYAAGCSSVKVVKRIAENIIKVLDNKEYLCDDNEVHSDNTGVFHYHKNKLYEFEENSDLPIIEASSNFSVNKKNELKSIQQQVIIEKHINREEENSSKIEDEELNAIKLIKELDEIKPGKEDAIVFHKYITKALNFIFEGYVLRQRIEAEINEGRKRIDIMFDNLAEKGFFCELGSLHKVFCPKIIIECKNYSSTPLNPEIDQLIGRFNNYIGKFGILVCRNIEDKKSLNNRCKDALKGGQGYIIVLSDDDIKELIIFRQRCDVEEINNYLRDKFDELIL</sequence>
<evidence type="ECO:0000256" key="4">
    <source>
        <dbReference type="ARBA" id="ARBA00022747"/>
    </source>
</evidence>
<keyword evidence="4" id="KW-0680">Restriction system</keyword>
<evidence type="ECO:0000313" key="9">
    <source>
        <dbReference type="Proteomes" id="UP001623660"/>
    </source>
</evidence>
<gene>
    <name evidence="8" type="primary">dcm</name>
    <name evidence="8" type="ORF">ACJDU8_04410</name>
</gene>
<name>A0ABW8SG51_9CLOT</name>
<evidence type="ECO:0000256" key="5">
    <source>
        <dbReference type="PROSITE-ProRule" id="PRU01016"/>
    </source>
</evidence>
<dbReference type="SUPFAM" id="SSF53335">
    <property type="entry name" value="S-adenosyl-L-methionine-dependent methyltransferases"/>
    <property type="match status" value="1"/>
</dbReference>
<dbReference type="PRINTS" id="PR00105">
    <property type="entry name" value="C5METTRFRASE"/>
</dbReference>
<dbReference type="NCBIfam" id="TIGR00675">
    <property type="entry name" value="dcm"/>
    <property type="match status" value="1"/>
</dbReference>
<evidence type="ECO:0000256" key="1">
    <source>
        <dbReference type="ARBA" id="ARBA00022603"/>
    </source>
</evidence>
<dbReference type="Gene3D" id="3.40.50.150">
    <property type="entry name" value="Vaccinia Virus protein VP39"/>
    <property type="match status" value="1"/>
</dbReference>
<keyword evidence="9" id="KW-1185">Reference proteome</keyword>
<protein>
    <recommendedName>
        <fullName evidence="7">Cytosine-specific methyltransferase</fullName>
        <ecNumber evidence="7">2.1.1.37</ecNumber>
    </recommendedName>
</protein>
<keyword evidence="3 5" id="KW-0949">S-adenosyl-L-methionine</keyword>
<evidence type="ECO:0000256" key="2">
    <source>
        <dbReference type="ARBA" id="ARBA00022679"/>
    </source>
</evidence>
<keyword evidence="1 5" id="KW-0489">Methyltransferase</keyword>
<organism evidence="8 9">
    <name type="scientific">Candidatus Clostridium eludens</name>
    <dbReference type="NCBI Taxonomy" id="3381663"/>
    <lineage>
        <taxon>Bacteria</taxon>
        <taxon>Bacillati</taxon>
        <taxon>Bacillota</taxon>
        <taxon>Clostridia</taxon>
        <taxon>Eubacteriales</taxon>
        <taxon>Clostridiaceae</taxon>
        <taxon>Clostridium</taxon>
    </lineage>
</organism>
<dbReference type="PROSITE" id="PS51679">
    <property type="entry name" value="SAM_MT_C5"/>
    <property type="match status" value="1"/>
</dbReference>
<dbReference type="InterPro" id="IPR029063">
    <property type="entry name" value="SAM-dependent_MTases_sf"/>
</dbReference>
<dbReference type="PANTHER" id="PTHR46098:SF1">
    <property type="entry name" value="TRNA (CYTOSINE(38)-C(5))-METHYLTRANSFERASE"/>
    <property type="match status" value="1"/>
</dbReference>
<dbReference type="Pfam" id="PF00145">
    <property type="entry name" value="DNA_methylase"/>
    <property type="match status" value="1"/>
</dbReference>
<dbReference type="RefSeq" id="WP_406790942.1">
    <property type="nucleotide sequence ID" value="NZ_JBJHZX010000005.1"/>
</dbReference>
<proteinExistence type="inferred from homology"/>
<dbReference type="Gene3D" id="3.90.120.10">
    <property type="entry name" value="DNA Methylase, subunit A, domain 2"/>
    <property type="match status" value="1"/>
</dbReference>
<accession>A0ABW8SG51</accession>
<dbReference type="CDD" id="cd00315">
    <property type="entry name" value="Cyt_C5_DNA_methylase"/>
    <property type="match status" value="1"/>
</dbReference>
<dbReference type="EC" id="2.1.1.37" evidence="7"/>
<comment type="catalytic activity">
    <reaction evidence="7">
        <text>a 2'-deoxycytidine in DNA + S-adenosyl-L-methionine = a 5-methyl-2'-deoxycytidine in DNA + S-adenosyl-L-homocysteine + H(+)</text>
        <dbReference type="Rhea" id="RHEA:13681"/>
        <dbReference type="Rhea" id="RHEA-COMP:11369"/>
        <dbReference type="Rhea" id="RHEA-COMP:11370"/>
        <dbReference type="ChEBI" id="CHEBI:15378"/>
        <dbReference type="ChEBI" id="CHEBI:57856"/>
        <dbReference type="ChEBI" id="CHEBI:59789"/>
        <dbReference type="ChEBI" id="CHEBI:85452"/>
        <dbReference type="ChEBI" id="CHEBI:85454"/>
        <dbReference type="EC" id="2.1.1.37"/>
    </reaction>
</comment>
<feature type="active site" evidence="5">
    <location>
        <position position="76"/>
    </location>
</feature>
<dbReference type="InterPro" id="IPR050750">
    <property type="entry name" value="C5-MTase"/>
</dbReference>
<dbReference type="EMBL" id="JBJHZX010000005">
    <property type="protein sequence ID" value="MFL0194818.1"/>
    <property type="molecule type" value="Genomic_DNA"/>
</dbReference>
<dbReference type="GO" id="GO:0003886">
    <property type="term" value="F:DNA (cytosine-5-)-methyltransferase activity"/>
    <property type="evidence" value="ECO:0007669"/>
    <property type="project" value="UniProtKB-EC"/>
</dbReference>
<evidence type="ECO:0000256" key="3">
    <source>
        <dbReference type="ARBA" id="ARBA00022691"/>
    </source>
</evidence>
<evidence type="ECO:0000256" key="7">
    <source>
        <dbReference type="RuleBase" id="RU000417"/>
    </source>
</evidence>
<dbReference type="GO" id="GO:0032259">
    <property type="term" value="P:methylation"/>
    <property type="evidence" value="ECO:0007669"/>
    <property type="project" value="UniProtKB-KW"/>
</dbReference>
<dbReference type="PROSITE" id="PS00094">
    <property type="entry name" value="C5_MTASE_1"/>
    <property type="match status" value="1"/>
</dbReference>